<feature type="non-terminal residue" evidence="1">
    <location>
        <position position="118"/>
    </location>
</feature>
<dbReference type="EMBL" id="GL945443">
    <property type="protein sequence ID" value="EGO19440.1"/>
    <property type="molecule type" value="Genomic_DNA"/>
</dbReference>
<evidence type="ECO:0000313" key="1">
    <source>
        <dbReference type="EMBL" id="EGO19440.1"/>
    </source>
</evidence>
<dbReference type="RefSeq" id="XP_007323573.1">
    <property type="nucleotide sequence ID" value="XM_007323511.1"/>
</dbReference>
<name>F8PB00_SERL9</name>
<reference evidence="1" key="1">
    <citation type="submission" date="2011-04" db="EMBL/GenBank/DDBJ databases">
        <title>Evolution of plant cell wall degrading machinery underlies the functional diversity of forest fungi.</title>
        <authorList>
            <consortium name="US DOE Joint Genome Institute (JGI-PGF)"/>
            <person name="Eastwood D.C."/>
            <person name="Floudas D."/>
            <person name="Binder M."/>
            <person name="Majcherczyk A."/>
            <person name="Schneider P."/>
            <person name="Aerts A."/>
            <person name="Asiegbu F.O."/>
            <person name="Baker S.E."/>
            <person name="Barry K."/>
            <person name="Bendiksby M."/>
            <person name="Blumentritt M."/>
            <person name="Coutinho P.M."/>
            <person name="Cullen D."/>
            <person name="Cullen D."/>
            <person name="Gathman A."/>
            <person name="Goodell B."/>
            <person name="Henrissat B."/>
            <person name="Ihrmark K."/>
            <person name="Kauserud H."/>
            <person name="Kohler A."/>
            <person name="LaButti K."/>
            <person name="Lapidus A."/>
            <person name="Lavin J.L."/>
            <person name="Lee Y.-H."/>
            <person name="Lindquist E."/>
            <person name="Lilly W."/>
            <person name="Lucas S."/>
            <person name="Morin E."/>
            <person name="Murat C."/>
            <person name="Oguiza J.A."/>
            <person name="Park J."/>
            <person name="Pisabarro A.G."/>
            <person name="Riley R."/>
            <person name="Rosling A."/>
            <person name="Salamov A."/>
            <person name="Schmidt O."/>
            <person name="Schmutz J."/>
            <person name="Skrede I."/>
            <person name="Stenlid J."/>
            <person name="Wiebenga A."/>
            <person name="Xie X."/>
            <person name="Kues U."/>
            <person name="Hibbett D.S."/>
            <person name="Hoffmeister D."/>
            <person name="Hogberg N."/>
            <person name="Martin F."/>
            <person name="Grigoriev I.V."/>
            <person name="Watkinson S.C."/>
        </authorList>
    </citation>
    <scope>NUCLEOTIDE SEQUENCE</scope>
    <source>
        <strain evidence="1">S7.9</strain>
    </source>
</reference>
<dbReference type="HOGENOM" id="CLU_2078744_0_0_1"/>
<dbReference type="GeneID" id="18821244"/>
<dbReference type="Proteomes" id="UP000008064">
    <property type="component" value="Unassembled WGS sequence"/>
</dbReference>
<gene>
    <name evidence="1" type="ORF">SERLADRAFT_478843</name>
</gene>
<organism>
    <name type="scientific">Serpula lacrymans var. lacrymans (strain S7.9)</name>
    <name type="common">Dry rot fungus</name>
    <dbReference type="NCBI Taxonomy" id="578457"/>
    <lineage>
        <taxon>Eukaryota</taxon>
        <taxon>Fungi</taxon>
        <taxon>Dikarya</taxon>
        <taxon>Basidiomycota</taxon>
        <taxon>Agaricomycotina</taxon>
        <taxon>Agaricomycetes</taxon>
        <taxon>Agaricomycetidae</taxon>
        <taxon>Boletales</taxon>
        <taxon>Coniophorineae</taxon>
        <taxon>Serpulaceae</taxon>
        <taxon>Serpula</taxon>
    </lineage>
</organism>
<proteinExistence type="predicted"/>
<dbReference type="OrthoDB" id="2973212at2759"/>
<protein>
    <recommendedName>
        <fullName evidence="2">F-box domain-containing protein</fullName>
    </recommendedName>
</protein>
<evidence type="ECO:0008006" key="2">
    <source>
        <dbReference type="Google" id="ProtNLM"/>
    </source>
</evidence>
<dbReference type="AlphaFoldDB" id="F8PB00"/>
<dbReference type="KEGG" id="sla:SERLADRAFT_478843"/>
<accession>F8PB00</accession>
<sequence>MSNDKKTPSQLMVPAPYTPTLPNELWVQCWKDCKSEELQKLSTVSRLFREICSPLFFHDQIFEAPSLIYIQHDQEECQVQTDRLRHFSDFVCNPQTLREFPPAKMVRTWQFRGGIFHD</sequence>